<protein>
    <submittedName>
        <fullName evidence="1">Uncharacterized protein</fullName>
    </submittedName>
</protein>
<proteinExistence type="predicted"/>
<comment type="caution">
    <text evidence="1">The sequence shown here is derived from an EMBL/GenBank/DDBJ whole genome shotgun (WGS) entry which is preliminary data.</text>
</comment>
<gene>
    <name evidence="1" type="ORF">VNO77_03326</name>
</gene>
<keyword evidence="2" id="KW-1185">Reference proteome</keyword>
<reference evidence="1 2" key="1">
    <citation type="submission" date="2024-01" db="EMBL/GenBank/DDBJ databases">
        <title>The genomes of 5 underutilized Papilionoideae crops provide insights into root nodulation and disease resistanc.</title>
        <authorList>
            <person name="Jiang F."/>
        </authorList>
    </citation>
    <scope>NUCLEOTIDE SEQUENCE [LARGE SCALE GENOMIC DNA]</scope>
    <source>
        <strain evidence="1">LVBAO_FW01</strain>
        <tissue evidence="1">Leaves</tissue>
    </source>
</reference>
<evidence type="ECO:0000313" key="2">
    <source>
        <dbReference type="Proteomes" id="UP001367508"/>
    </source>
</evidence>
<accession>A0AAN9R6R0</accession>
<dbReference type="EMBL" id="JAYMYQ010000001">
    <property type="protein sequence ID" value="KAK7361277.1"/>
    <property type="molecule type" value="Genomic_DNA"/>
</dbReference>
<sequence length="132" mass="14238">MGLVLLGHTCKIVSLGQQHVPHVSSLLMEPNATVHSPLIMMGYCSNCIGRGLLGIKGIREFLRGYCGNSGGSRGSVVLMECSGGIWVITRKWGSNQGRPVVPLDRAHAYVFDISNEVIKALQGVQMCCARIK</sequence>
<evidence type="ECO:0000313" key="1">
    <source>
        <dbReference type="EMBL" id="KAK7361277.1"/>
    </source>
</evidence>
<dbReference type="Proteomes" id="UP001367508">
    <property type="component" value="Unassembled WGS sequence"/>
</dbReference>
<organism evidence="1 2">
    <name type="scientific">Canavalia gladiata</name>
    <name type="common">Sword bean</name>
    <name type="synonym">Dolichos gladiatus</name>
    <dbReference type="NCBI Taxonomy" id="3824"/>
    <lineage>
        <taxon>Eukaryota</taxon>
        <taxon>Viridiplantae</taxon>
        <taxon>Streptophyta</taxon>
        <taxon>Embryophyta</taxon>
        <taxon>Tracheophyta</taxon>
        <taxon>Spermatophyta</taxon>
        <taxon>Magnoliopsida</taxon>
        <taxon>eudicotyledons</taxon>
        <taxon>Gunneridae</taxon>
        <taxon>Pentapetalae</taxon>
        <taxon>rosids</taxon>
        <taxon>fabids</taxon>
        <taxon>Fabales</taxon>
        <taxon>Fabaceae</taxon>
        <taxon>Papilionoideae</taxon>
        <taxon>50 kb inversion clade</taxon>
        <taxon>NPAAA clade</taxon>
        <taxon>indigoferoid/millettioid clade</taxon>
        <taxon>Phaseoleae</taxon>
        <taxon>Canavalia</taxon>
    </lineage>
</organism>
<dbReference type="AlphaFoldDB" id="A0AAN9R6R0"/>
<name>A0AAN9R6R0_CANGL</name>